<organism evidence="1">
    <name type="scientific">Anguilla anguilla</name>
    <name type="common">European freshwater eel</name>
    <name type="synonym">Muraena anguilla</name>
    <dbReference type="NCBI Taxonomy" id="7936"/>
    <lineage>
        <taxon>Eukaryota</taxon>
        <taxon>Metazoa</taxon>
        <taxon>Chordata</taxon>
        <taxon>Craniata</taxon>
        <taxon>Vertebrata</taxon>
        <taxon>Euteleostomi</taxon>
        <taxon>Actinopterygii</taxon>
        <taxon>Neopterygii</taxon>
        <taxon>Teleostei</taxon>
        <taxon>Anguilliformes</taxon>
        <taxon>Anguillidae</taxon>
        <taxon>Anguilla</taxon>
    </lineage>
</organism>
<dbReference type="EMBL" id="GBXM01096809">
    <property type="protein sequence ID" value="JAH11768.1"/>
    <property type="molecule type" value="Transcribed_RNA"/>
</dbReference>
<name>A0A0E9Q6Q7_ANGAN</name>
<proteinExistence type="predicted"/>
<protein>
    <submittedName>
        <fullName evidence="1">Uncharacterized protein</fullName>
    </submittedName>
</protein>
<dbReference type="AlphaFoldDB" id="A0A0E9Q6Q7"/>
<accession>A0A0E9Q6Q7</accession>
<sequence>MKVWHPTHISRHIQNETNFHLSDLVRKTKVCISYQHDASIDLAPRSTGWVI</sequence>
<reference evidence="1" key="2">
    <citation type="journal article" date="2015" name="Fish Shellfish Immunol.">
        <title>Early steps in the European eel (Anguilla anguilla)-Vibrio vulnificus interaction in the gills: Role of the RtxA13 toxin.</title>
        <authorList>
            <person name="Callol A."/>
            <person name="Pajuelo D."/>
            <person name="Ebbesson L."/>
            <person name="Teles M."/>
            <person name="MacKenzie S."/>
            <person name="Amaro C."/>
        </authorList>
    </citation>
    <scope>NUCLEOTIDE SEQUENCE</scope>
</reference>
<reference evidence="1" key="1">
    <citation type="submission" date="2014-11" db="EMBL/GenBank/DDBJ databases">
        <authorList>
            <person name="Amaro Gonzalez C."/>
        </authorList>
    </citation>
    <scope>NUCLEOTIDE SEQUENCE</scope>
</reference>
<evidence type="ECO:0000313" key="1">
    <source>
        <dbReference type="EMBL" id="JAH11768.1"/>
    </source>
</evidence>